<feature type="compositionally biased region" description="Basic residues" evidence="1">
    <location>
        <begin position="20"/>
        <end position="36"/>
    </location>
</feature>
<organism evidence="2">
    <name type="scientific">Hyacinthus orientalis</name>
    <name type="common">Common hyacinth</name>
    <dbReference type="NCBI Taxonomy" id="82025"/>
    <lineage>
        <taxon>Eukaryota</taxon>
        <taxon>Viridiplantae</taxon>
        <taxon>Streptophyta</taxon>
        <taxon>Embryophyta</taxon>
        <taxon>Tracheophyta</taxon>
        <taxon>Spermatophyta</taxon>
        <taxon>Magnoliopsida</taxon>
        <taxon>Liliopsida</taxon>
        <taxon>Asparagales</taxon>
        <taxon>Hyacinthaceae</taxon>
        <taxon>Hyacinthoideae</taxon>
        <taxon>Hyacintheae</taxon>
        <taxon>Hyacinthus</taxon>
    </lineage>
</organism>
<feature type="region of interest" description="Disordered" evidence="1">
    <location>
        <begin position="145"/>
        <end position="224"/>
    </location>
</feature>
<feature type="region of interest" description="Disordered" evidence="1">
    <location>
        <begin position="109"/>
        <end position="131"/>
    </location>
</feature>
<feature type="non-terminal residue" evidence="2">
    <location>
        <position position="1"/>
    </location>
</feature>
<feature type="compositionally biased region" description="Basic and acidic residues" evidence="1">
    <location>
        <begin position="158"/>
        <end position="176"/>
    </location>
</feature>
<proteinExistence type="evidence at transcript level"/>
<protein>
    <submittedName>
        <fullName evidence="2">H+-transporting ATP synthase</fullName>
    </submittedName>
</protein>
<evidence type="ECO:0000256" key="1">
    <source>
        <dbReference type="SAM" id="MobiDB-lite"/>
    </source>
</evidence>
<feature type="non-terminal residue" evidence="2">
    <location>
        <position position="224"/>
    </location>
</feature>
<feature type="compositionally biased region" description="Basic and acidic residues" evidence="1">
    <location>
        <begin position="211"/>
        <end position="224"/>
    </location>
</feature>
<reference evidence="2" key="1">
    <citation type="submission" date="2003-08" db="EMBL/GenBank/DDBJ databases">
        <title>Hyacinthus orientalis H+-transporting ATP synthase mRNA, expressed during the regeneration of floral buds in vitro.</title>
        <authorList>
            <person name="Fan J.H."/>
            <person name="Ma Y."/>
            <person name="Zhang X.S."/>
        </authorList>
    </citation>
    <scope>NUCLEOTIDE SEQUENCE</scope>
    <source>
        <tissue evidence="2">Floral meristem 5-10 days when regenerated in vitro</tissue>
    </source>
</reference>
<name>Q676Y1_HYAOR</name>
<feature type="region of interest" description="Disordered" evidence="1">
    <location>
        <begin position="1"/>
        <end position="82"/>
    </location>
</feature>
<feature type="compositionally biased region" description="Low complexity" evidence="1">
    <location>
        <begin position="113"/>
        <end position="131"/>
    </location>
</feature>
<feature type="compositionally biased region" description="Polar residues" evidence="1">
    <location>
        <begin position="1"/>
        <end position="17"/>
    </location>
</feature>
<accession>Q676Y1</accession>
<sequence length="224" mass="25682">FTTPIFASSSSVHTLLSRTRPVRSHRRRRERGRHPWQARAQSWHPHPLPKSYANEPLPPSQHQSSPKSASSNPWPPETPYQSRQPYQLLLRRQWRRRCLSRPSRRISRRRRYLISTSPSRPSPPSSSCRWPRSTRLYFTPLGQFSWTRGTPPSGPKLGDVKDTSSEVKQLEDHGGGGDESGQGRRSRRLCTRRKKETLGELGQQAWPRGGRKGEAELADGAREP</sequence>
<evidence type="ECO:0000313" key="2">
    <source>
        <dbReference type="EMBL" id="AAT08743.1"/>
    </source>
</evidence>
<dbReference type="EMBL" id="AY389668">
    <property type="protein sequence ID" value="AAT08743.1"/>
    <property type="molecule type" value="mRNA"/>
</dbReference>
<feature type="compositionally biased region" description="Low complexity" evidence="1">
    <location>
        <begin position="60"/>
        <end position="72"/>
    </location>
</feature>
<feature type="compositionally biased region" description="Basic residues" evidence="1">
    <location>
        <begin position="184"/>
        <end position="195"/>
    </location>
</feature>
<dbReference type="AlphaFoldDB" id="Q676Y1"/>